<sequence length="226" mass="26335">MGFVSRKYEKHLLKRKRAGTFLIRFSESTSSGGITFTWVDFNNDGSPKFHSVEPYTKKELEFLSLPDIIRDYQLFATEAIPENPLLYLYPDTPRDEALGSYYKEVQKVSTTEQRKYLNRRLIRVSTQPEETQMSDVNETFPISKELVADELQNPEHTMKNFLLDKEDPFLFQSNEQQQEPSSPFDIPQLRVDDPEFQCLLNFDNISNDTLGNDVDDLLILYSKVEV</sequence>
<dbReference type="Pfam" id="PF00017">
    <property type="entry name" value="SH2"/>
    <property type="match status" value="1"/>
</dbReference>
<dbReference type="InterPro" id="IPR000980">
    <property type="entry name" value="SH2"/>
</dbReference>
<dbReference type="GO" id="GO:0007165">
    <property type="term" value="P:signal transduction"/>
    <property type="evidence" value="ECO:0007669"/>
    <property type="project" value="InterPro"/>
</dbReference>
<dbReference type="InterPro" id="IPR036860">
    <property type="entry name" value="SH2_dom_sf"/>
</dbReference>
<dbReference type="Gene3D" id="3.30.505.10">
    <property type="entry name" value="SH2 domain"/>
    <property type="match status" value="1"/>
</dbReference>
<dbReference type="AlphaFoldDB" id="A0A8C5S0B9"/>
<protein>
    <recommendedName>
        <fullName evidence="3">SH2 domain-containing protein</fullName>
    </recommendedName>
</protein>
<accession>A0A8C5S0B9</accession>
<evidence type="ECO:0000259" key="3">
    <source>
        <dbReference type="PROSITE" id="PS50001"/>
    </source>
</evidence>
<proteinExistence type="predicted"/>
<dbReference type="FunFam" id="3.30.505.10:FF:000003">
    <property type="entry name" value="Signal transducer and activator of transcription"/>
    <property type="match status" value="1"/>
</dbReference>
<organism evidence="4 5">
    <name type="scientific">Laticauda laticaudata</name>
    <name type="common">Blue-ringed sea krait</name>
    <name type="synonym">Blue-lipped sea krait</name>
    <dbReference type="NCBI Taxonomy" id="8630"/>
    <lineage>
        <taxon>Eukaryota</taxon>
        <taxon>Metazoa</taxon>
        <taxon>Chordata</taxon>
        <taxon>Craniata</taxon>
        <taxon>Vertebrata</taxon>
        <taxon>Euteleostomi</taxon>
        <taxon>Lepidosauria</taxon>
        <taxon>Squamata</taxon>
        <taxon>Bifurcata</taxon>
        <taxon>Unidentata</taxon>
        <taxon>Episquamata</taxon>
        <taxon>Toxicofera</taxon>
        <taxon>Serpentes</taxon>
        <taxon>Colubroidea</taxon>
        <taxon>Elapidae</taxon>
        <taxon>Laticaudinae</taxon>
        <taxon>Laticauda</taxon>
    </lineage>
</organism>
<reference evidence="4" key="1">
    <citation type="submission" date="2025-08" db="UniProtKB">
        <authorList>
            <consortium name="Ensembl"/>
        </authorList>
    </citation>
    <scope>IDENTIFICATION</scope>
</reference>
<dbReference type="InterPro" id="IPR001217">
    <property type="entry name" value="STAT"/>
</dbReference>
<name>A0A8C5S0B9_LATLA</name>
<dbReference type="SUPFAM" id="SSF55550">
    <property type="entry name" value="SH2 domain"/>
    <property type="match status" value="1"/>
</dbReference>
<dbReference type="Ensembl" id="ENSLLTT00000010582.1">
    <property type="protein sequence ID" value="ENSLLTP00000010203.1"/>
    <property type="gene ID" value="ENSLLTG00000007777.1"/>
</dbReference>
<dbReference type="PANTHER" id="PTHR11801">
    <property type="entry name" value="SIGNAL TRANSDUCER AND ACTIVATOR OF TRANSCRIPTION"/>
    <property type="match status" value="1"/>
</dbReference>
<evidence type="ECO:0000313" key="4">
    <source>
        <dbReference type="Ensembl" id="ENSLLTP00000010203.1"/>
    </source>
</evidence>
<evidence type="ECO:0000313" key="5">
    <source>
        <dbReference type="Proteomes" id="UP000694406"/>
    </source>
</evidence>
<evidence type="ECO:0000256" key="2">
    <source>
        <dbReference type="PROSITE-ProRule" id="PRU00191"/>
    </source>
</evidence>
<feature type="domain" description="SH2" evidence="3">
    <location>
        <begin position="1"/>
        <end position="91"/>
    </location>
</feature>
<evidence type="ECO:0000256" key="1">
    <source>
        <dbReference type="ARBA" id="ARBA00022999"/>
    </source>
</evidence>
<keyword evidence="5" id="KW-1185">Reference proteome</keyword>
<dbReference type="GO" id="GO:0003700">
    <property type="term" value="F:DNA-binding transcription factor activity"/>
    <property type="evidence" value="ECO:0007669"/>
    <property type="project" value="InterPro"/>
</dbReference>
<dbReference type="GeneTree" id="ENSGT01080000257420"/>
<dbReference type="Proteomes" id="UP000694406">
    <property type="component" value="Unplaced"/>
</dbReference>
<dbReference type="PROSITE" id="PS50001">
    <property type="entry name" value="SH2"/>
    <property type="match status" value="1"/>
</dbReference>
<reference evidence="4" key="2">
    <citation type="submission" date="2025-09" db="UniProtKB">
        <authorList>
            <consortium name="Ensembl"/>
        </authorList>
    </citation>
    <scope>IDENTIFICATION</scope>
</reference>
<keyword evidence="1 2" id="KW-0727">SH2 domain</keyword>